<proteinExistence type="inferred from homology"/>
<evidence type="ECO:0000256" key="5">
    <source>
        <dbReference type="ARBA" id="ARBA00023089"/>
    </source>
</evidence>
<dbReference type="OrthoDB" id="1899348at2759"/>
<keyword evidence="4 6" id="KW-0175">Coiled coil</keyword>
<dbReference type="GO" id="GO:0030154">
    <property type="term" value="P:cell differentiation"/>
    <property type="evidence" value="ECO:0007669"/>
    <property type="project" value="UniProtKB-KW"/>
</dbReference>
<sequence>MDEMPEGGCNLVTTSRTGVVGGMGVDGLEAKGVFWVGGSSEFTRLIGSAGVKELARLVELAGFVELRGASLKVISLSCYHLPPTIVHLLSRLCKSVFFFSSLLISVLTHRRVRWFLPDLCRNPCRIVSTRILHPKLPSPGNEEGYALYSIIIYVALIPVTDPCPFSLFTKEKKSSQMDSRKIRSAYEGRSIQAPSAIRHGSLAGSGPPAARGALEPLLRPELLENKIASQAGEIEQLARDNHRLTASHVTLREDVVAARHEAQKLKEHIRSIQNESDIQIRVLQEKIAKMEPDIRVGESVKKELQQALIEAQNLVKVRQELIAQIQQASQELVKTRSDVKCLPELHAELEDLRKEHHRLR</sequence>
<dbReference type="PANTHER" id="PTHR33405">
    <property type="entry name" value="PROTEIN FLX-LIKE 2"/>
    <property type="match status" value="1"/>
</dbReference>
<evidence type="ECO:0000313" key="7">
    <source>
        <dbReference type="EMBL" id="MBA0847556.1"/>
    </source>
</evidence>
<protein>
    <submittedName>
        <fullName evidence="7">Uncharacterized protein</fullName>
    </submittedName>
</protein>
<accession>A0A7J9KMG1</accession>
<organism evidence="7 8">
    <name type="scientific">Gossypium schwendimanii</name>
    <name type="common">Cotton</name>
    <dbReference type="NCBI Taxonomy" id="34291"/>
    <lineage>
        <taxon>Eukaryota</taxon>
        <taxon>Viridiplantae</taxon>
        <taxon>Streptophyta</taxon>
        <taxon>Embryophyta</taxon>
        <taxon>Tracheophyta</taxon>
        <taxon>Spermatophyta</taxon>
        <taxon>Magnoliopsida</taxon>
        <taxon>eudicotyledons</taxon>
        <taxon>Gunneridae</taxon>
        <taxon>Pentapetalae</taxon>
        <taxon>rosids</taxon>
        <taxon>malvids</taxon>
        <taxon>Malvales</taxon>
        <taxon>Malvaceae</taxon>
        <taxon>Malvoideae</taxon>
        <taxon>Gossypium</taxon>
    </lineage>
</organism>
<keyword evidence="8" id="KW-1185">Reference proteome</keyword>
<evidence type="ECO:0000256" key="4">
    <source>
        <dbReference type="ARBA" id="ARBA00023054"/>
    </source>
</evidence>
<dbReference type="EMBL" id="JABFAF010000001">
    <property type="protein sequence ID" value="MBA0847556.1"/>
    <property type="molecule type" value="Genomic_DNA"/>
</dbReference>
<dbReference type="Proteomes" id="UP000593576">
    <property type="component" value="Unassembled WGS sequence"/>
</dbReference>
<evidence type="ECO:0000256" key="1">
    <source>
        <dbReference type="ARBA" id="ARBA00005405"/>
    </source>
</evidence>
<gene>
    <name evidence="7" type="ORF">Goshw_019801</name>
</gene>
<dbReference type="InterPro" id="IPR040353">
    <property type="entry name" value="FLX/FLX-like"/>
</dbReference>
<comment type="similarity">
    <text evidence="1">Belongs to the FLX family.</text>
</comment>
<keyword evidence="3" id="KW-0221">Differentiation</keyword>
<dbReference type="GO" id="GO:0009908">
    <property type="term" value="P:flower development"/>
    <property type="evidence" value="ECO:0007669"/>
    <property type="project" value="UniProtKB-KW"/>
</dbReference>
<evidence type="ECO:0000256" key="2">
    <source>
        <dbReference type="ARBA" id="ARBA00022473"/>
    </source>
</evidence>
<dbReference type="PANTHER" id="PTHR33405:SF18">
    <property type="entry name" value="PROTEIN FLX-LIKE 4"/>
    <property type="match status" value="1"/>
</dbReference>
<dbReference type="AlphaFoldDB" id="A0A7J9KMG1"/>
<evidence type="ECO:0000313" key="8">
    <source>
        <dbReference type="Proteomes" id="UP000593576"/>
    </source>
</evidence>
<evidence type="ECO:0000256" key="3">
    <source>
        <dbReference type="ARBA" id="ARBA00022782"/>
    </source>
</evidence>
<evidence type="ECO:0000256" key="6">
    <source>
        <dbReference type="SAM" id="Coils"/>
    </source>
</evidence>
<feature type="coiled-coil region" evidence="6">
    <location>
        <begin position="304"/>
        <end position="338"/>
    </location>
</feature>
<comment type="caution">
    <text evidence="7">The sequence shown here is derived from an EMBL/GenBank/DDBJ whole genome shotgun (WGS) entry which is preliminary data.</text>
</comment>
<keyword evidence="5" id="KW-0287">Flowering</keyword>
<keyword evidence="2" id="KW-0217">Developmental protein</keyword>
<reference evidence="7 8" key="1">
    <citation type="journal article" date="2019" name="Genome Biol. Evol.">
        <title>Insights into the evolution of the New World diploid cottons (Gossypium, subgenus Houzingenia) based on genome sequencing.</title>
        <authorList>
            <person name="Grover C.E."/>
            <person name="Arick M.A. 2nd"/>
            <person name="Thrash A."/>
            <person name="Conover J.L."/>
            <person name="Sanders W.S."/>
            <person name="Peterson D.G."/>
            <person name="Frelichowski J.E."/>
            <person name="Scheffler J.A."/>
            <person name="Scheffler B.E."/>
            <person name="Wendel J.F."/>
        </authorList>
    </citation>
    <scope>NUCLEOTIDE SEQUENCE [LARGE SCALE GENOMIC DNA]</scope>
    <source>
        <strain evidence="7">1</strain>
        <tissue evidence="7">Leaf</tissue>
    </source>
</reference>
<name>A0A7J9KMG1_GOSSC</name>